<dbReference type="PANTHER" id="PTHR35936">
    <property type="entry name" value="MEMBRANE-BOUND LYTIC MUREIN TRANSGLYCOSYLASE F"/>
    <property type="match status" value="1"/>
</dbReference>
<comment type="caution">
    <text evidence="2">The sequence shown here is derived from an EMBL/GenBank/DDBJ whole genome shotgun (WGS) entry which is preliminary data.</text>
</comment>
<dbReference type="SUPFAM" id="SSF53850">
    <property type="entry name" value="Periplasmic binding protein-like II"/>
    <property type="match status" value="1"/>
</dbReference>
<comment type="similarity">
    <text evidence="1">Belongs to the bacterial solute-binding protein 3 family.</text>
</comment>
<dbReference type="PANTHER" id="PTHR35936:SF25">
    <property type="entry name" value="ABC TRANSPORTER SUBSTRATE-BINDING PROTEIN"/>
    <property type="match status" value="1"/>
</dbReference>
<accession>A0ABT5TMY0</accession>
<dbReference type="EMBL" id="JAQQPZ010000003">
    <property type="protein sequence ID" value="MDD8058786.1"/>
    <property type="molecule type" value="Genomic_DNA"/>
</dbReference>
<gene>
    <name evidence="2" type="ORF">PQR79_06540</name>
</gene>
<organism evidence="2 3">
    <name type="scientific">Shewanella metallivivens</name>
    <dbReference type="NCBI Taxonomy" id="2872342"/>
    <lineage>
        <taxon>Bacteria</taxon>
        <taxon>Pseudomonadati</taxon>
        <taxon>Pseudomonadota</taxon>
        <taxon>Gammaproteobacteria</taxon>
        <taxon>Alteromonadales</taxon>
        <taxon>Shewanellaceae</taxon>
        <taxon>Shewanella</taxon>
    </lineage>
</organism>
<protein>
    <submittedName>
        <fullName evidence="2">Transporter substrate-binding domain-containing protein</fullName>
    </submittedName>
</protein>
<dbReference type="RefSeq" id="WP_238106962.1">
    <property type="nucleotide sequence ID" value="NZ_JAQQPZ010000003.1"/>
</dbReference>
<evidence type="ECO:0000313" key="3">
    <source>
        <dbReference type="Proteomes" id="UP001213691"/>
    </source>
</evidence>
<proteinExistence type="inferred from homology"/>
<dbReference type="Gene3D" id="3.40.190.10">
    <property type="entry name" value="Periplasmic binding protein-like II"/>
    <property type="match status" value="2"/>
</dbReference>
<evidence type="ECO:0000313" key="2">
    <source>
        <dbReference type="EMBL" id="MDD8058786.1"/>
    </source>
</evidence>
<reference evidence="2 3" key="1">
    <citation type="submission" date="2023-02" db="EMBL/GenBank/DDBJ databases">
        <title>Genome sequence of Shewanella metallivivens ER-Te-42B-Light, sp. nov., enriched from sulfide tube worms (Riftia pachyptila) isolated from Explorer Ridge in the Pacific Ocean.</title>
        <authorList>
            <person name="Maltman C."/>
            <person name="Kuzyk S.B."/>
            <person name="Kyndt J.A."/>
            <person name="Yurkov V."/>
        </authorList>
    </citation>
    <scope>NUCLEOTIDE SEQUENCE [LARGE SCALE GENOMIC DNA]</scope>
    <source>
        <strain evidence="2 3">ER-Te-42B-Light</strain>
    </source>
</reference>
<dbReference type="Proteomes" id="UP001213691">
    <property type="component" value="Unassembled WGS sequence"/>
</dbReference>
<sequence>MLVIAFQNALLAFFTAYNFCLKQAKQISSTLMLCCMLALPTMVYSEPLNITLAAEDGWPPFADEFGRGISHHLIEQAFKEVDVVVSTIVVPYTRALVMTDRGSVNGVFNVTKEQSTVKRFVFGQEPLFTVKASFFFAKEHPANVNDKWHLPIGSVVGIIDGYEYGDEFIQLIEKRQLRITKVNSQRQLINLLLVGRIDTAIMFDMVADVYIEQMGVAKDINAEFNNHTSEIFVAFSKQDPRAKQWSTLLDKGLQILKQQGHYQQLLVPLD</sequence>
<name>A0ABT5TMY0_9GAMM</name>
<evidence type="ECO:0000256" key="1">
    <source>
        <dbReference type="ARBA" id="ARBA00010333"/>
    </source>
</evidence>
<keyword evidence="3" id="KW-1185">Reference proteome</keyword>